<evidence type="ECO:0000313" key="7">
    <source>
        <dbReference type="EMBL" id="RDI42271.1"/>
    </source>
</evidence>
<evidence type="ECO:0000313" key="8">
    <source>
        <dbReference type="Proteomes" id="UP000255326"/>
    </source>
</evidence>
<evidence type="ECO:0000256" key="3">
    <source>
        <dbReference type="ARBA" id="ARBA00023082"/>
    </source>
</evidence>
<comment type="caution">
    <text evidence="7">The sequence shown here is derived from an EMBL/GenBank/DDBJ whole genome shotgun (WGS) entry which is preliminary data.</text>
</comment>
<dbReference type="PANTHER" id="PTHR43133">
    <property type="entry name" value="RNA POLYMERASE ECF-TYPE SIGMA FACTO"/>
    <property type="match status" value="1"/>
</dbReference>
<dbReference type="InterPro" id="IPR013249">
    <property type="entry name" value="RNA_pol_sigma70_r4_t2"/>
</dbReference>
<dbReference type="InterPro" id="IPR036388">
    <property type="entry name" value="WH-like_DNA-bd_sf"/>
</dbReference>
<gene>
    <name evidence="7" type="ORF">DFR59_105111</name>
</gene>
<dbReference type="InterPro" id="IPR013324">
    <property type="entry name" value="RNA_pol_sigma_r3/r4-like"/>
</dbReference>
<dbReference type="InterPro" id="IPR013325">
    <property type="entry name" value="RNA_pol_sigma_r2"/>
</dbReference>
<dbReference type="GO" id="GO:0016987">
    <property type="term" value="F:sigma factor activity"/>
    <property type="evidence" value="ECO:0007669"/>
    <property type="project" value="UniProtKB-KW"/>
</dbReference>
<dbReference type="SUPFAM" id="SSF88659">
    <property type="entry name" value="Sigma3 and sigma4 domains of RNA polymerase sigma factors"/>
    <property type="match status" value="1"/>
</dbReference>
<dbReference type="Pfam" id="PF08281">
    <property type="entry name" value="Sigma70_r4_2"/>
    <property type="match status" value="1"/>
</dbReference>
<dbReference type="OrthoDB" id="9784272at2"/>
<dbReference type="RefSeq" id="WP_114745657.1">
    <property type="nucleotide sequence ID" value="NZ_QQAY01000005.1"/>
</dbReference>
<dbReference type="InterPro" id="IPR014284">
    <property type="entry name" value="RNA_pol_sigma-70_dom"/>
</dbReference>
<dbReference type="AlphaFoldDB" id="A0A370GF22"/>
<feature type="domain" description="RNA polymerase sigma factor 70 region 4 type 2" evidence="6">
    <location>
        <begin position="123"/>
        <end position="174"/>
    </location>
</feature>
<evidence type="ECO:0000256" key="4">
    <source>
        <dbReference type="ARBA" id="ARBA00023163"/>
    </source>
</evidence>
<dbReference type="Proteomes" id="UP000255326">
    <property type="component" value="Unassembled WGS sequence"/>
</dbReference>
<keyword evidence="3" id="KW-0731">Sigma factor</keyword>
<dbReference type="PANTHER" id="PTHR43133:SF62">
    <property type="entry name" value="RNA POLYMERASE SIGMA FACTOR SIGZ"/>
    <property type="match status" value="1"/>
</dbReference>
<sequence>MSDIKDIELYTRMRQKDKSALEALYDKYEKLLYSFAYKMTGSQQHAEDVIQEVFIKLWREHAPYSNEKGKFSSWLITMTRNTALDVLRKQKNNQSYEYIENDSLQVDETTPEDLAEWKEKRTVIRRAVKSLKEEQQKIIDLFYFKGRTHKEISDSTGLPLGTVKGRIRLALKHLRTIIEKEGGGSNEY</sequence>
<feature type="domain" description="RNA polymerase sigma-70 region 2" evidence="5">
    <location>
        <begin position="24"/>
        <end position="91"/>
    </location>
</feature>
<evidence type="ECO:0000256" key="1">
    <source>
        <dbReference type="ARBA" id="ARBA00010641"/>
    </source>
</evidence>
<dbReference type="GO" id="GO:0003677">
    <property type="term" value="F:DNA binding"/>
    <property type="evidence" value="ECO:0007669"/>
    <property type="project" value="InterPro"/>
</dbReference>
<evidence type="ECO:0000259" key="5">
    <source>
        <dbReference type="Pfam" id="PF04542"/>
    </source>
</evidence>
<dbReference type="Gene3D" id="1.10.1740.10">
    <property type="match status" value="1"/>
</dbReference>
<dbReference type="Pfam" id="PF04542">
    <property type="entry name" value="Sigma70_r2"/>
    <property type="match status" value="1"/>
</dbReference>
<proteinExistence type="inferred from homology"/>
<dbReference type="InterPro" id="IPR039425">
    <property type="entry name" value="RNA_pol_sigma-70-like"/>
</dbReference>
<dbReference type="InterPro" id="IPR007627">
    <property type="entry name" value="RNA_pol_sigma70_r2"/>
</dbReference>
<dbReference type="EMBL" id="QQAY01000005">
    <property type="protein sequence ID" value="RDI42271.1"/>
    <property type="molecule type" value="Genomic_DNA"/>
</dbReference>
<keyword evidence="8" id="KW-1185">Reference proteome</keyword>
<organism evidence="7 8">
    <name type="scientific">Falsibacillus pallidus</name>
    <dbReference type="NCBI Taxonomy" id="493781"/>
    <lineage>
        <taxon>Bacteria</taxon>
        <taxon>Bacillati</taxon>
        <taxon>Bacillota</taxon>
        <taxon>Bacilli</taxon>
        <taxon>Bacillales</taxon>
        <taxon>Bacillaceae</taxon>
        <taxon>Falsibacillus</taxon>
    </lineage>
</organism>
<evidence type="ECO:0000256" key="2">
    <source>
        <dbReference type="ARBA" id="ARBA00023015"/>
    </source>
</evidence>
<name>A0A370GF22_9BACI</name>
<keyword evidence="2" id="KW-0805">Transcription regulation</keyword>
<dbReference type="CDD" id="cd06171">
    <property type="entry name" value="Sigma70_r4"/>
    <property type="match status" value="1"/>
</dbReference>
<keyword evidence="4" id="KW-0804">Transcription</keyword>
<evidence type="ECO:0000259" key="6">
    <source>
        <dbReference type="Pfam" id="PF08281"/>
    </source>
</evidence>
<dbReference type="Gene3D" id="1.10.10.10">
    <property type="entry name" value="Winged helix-like DNA-binding domain superfamily/Winged helix DNA-binding domain"/>
    <property type="match status" value="1"/>
</dbReference>
<dbReference type="SUPFAM" id="SSF88946">
    <property type="entry name" value="Sigma2 domain of RNA polymerase sigma factors"/>
    <property type="match status" value="1"/>
</dbReference>
<dbReference type="NCBIfam" id="TIGR02937">
    <property type="entry name" value="sigma70-ECF"/>
    <property type="match status" value="1"/>
</dbReference>
<comment type="similarity">
    <text evidence="1">Belongs to the sigma-70 factor family. ECF subfamily.</text>
</comment>
<accession>A0A370GF22</accession>
<reference evidence="7 8" key="1">
    <citation type="submission" date="2018-07" db="EMBL/GenBank/DDBJ databases">
        <title>Genomic Encyclopedia of Type Strains, Phase IV (KMG-IV): sequencing the most valuable type-strain genomes for metagenomic binning, comparative biology and taxonomic classification.</title>
        <authorList>
            <person name="Goeker M."/>
        </authorList>
    </citation>
    <scope>NUCLEOTIDE SEQUENCE [LARGE SCALE GENOMIC DNA]</scope>
    <source>
        <strain evidence="7 8">DSM 25281</strain>
    </source>
</reference>
<dbReference type="GO" id="GO:0006352">
    <property type="term" value="P:DNA-templated transcription initiation"/>
    <property type="evidence" value="ECO:0007669"/>
    <property type="project" value="InterPro"/>
</dbReference>
<protein>
    <submittedName>
        <fullName evidence="7">RNA polymerase sigma-70 factor (ECF subfamily)</fullName>
    </submittedName>
</protein>